<dbReference type="EMBL" id="CP019285">
    <property type="protein sequence ID" value="APW98863.1"/>
    <property type="molecule type" value="Genomic_DNA"/>
</dbReference>
<name>A0A1P8LSU0_NATLA</name>
<evidence type="ECO:0000313" key="2">
    <source>
        <dbReference type="EMBL" id="APW98863.1"/>
    </source>
</evidence>
<sequence length="722" mass="79267">MMQQVNRMPAIDSIPDDRTPAVARHGAIHCCQSGLGESSLRLSGALAGPLCEAITNASTAVPELASVELLVLTGERTATLVVHGSQTAEHNTGWLADGAGEAGSGRTAGGDELAALLQRRLPDWYGIERGTLVLDLIGIAAAPTSRLVYTDEPPSGSALESLFREIVARNHKHNIPTVGQLLVQRESTDRFRVTARVADIGRAERPLGRHGLAASLDASPSCPIDRTTPDGITSSRRLADDYWERNVPHSSRFPGLMTSPGTTNALAALMSLGFRDSTHEYAALLQGRPAADPYEPFPVDPTLALSTAELEAILDVTPHYETCRWPAKPTRFAPRFIRETVRTQAAGTDHEELLRGPHPAMTELGVQTGGSLRAFTGGWLEETGYHAETLDERSRGDPHFRGHPNDDADDGPVVLVDPNGESSDQVVGTAGELIMAANRALREGSHLLVVTPSRETAQWARDVLEVPYASRRTRDVQQVYSIPAFVYTGDGDIVVTERESQPLYWTVSDGQRSLYVGDRCLASGPVTAPLSSYTFETPRLTKRGDSMIVLNDDRSVRERRPSLAACATDYRAVRRPVLPIQPLFCTDVTVAYRAGSSLVEPIRSQRWDDGRTLESRRRHYKRALETFLETYTVGVSAQSSRTAPRFFERFLTWYDGRITWPVPTRDRLSRALPNWVHARTDTREPVVLENRSWWLPVADLPLAIAHGRSSDASAHHDRSATE</sequence>
<feature type="region of interest" description="Disordered" evidence="1">
    <location>
        <begin position="391"/>
        <end position="411"/>
    </location>
</feature>
<organism evidence="2 3">
    <name type="scientific">Natronobacterium lacisalsi AJ5</name>
    <dbReference type="NCBI Taxonomy" id="358396"/>
    <lineage>
        <taxon>Archaea</taxon>
        <taxon>Methanobacteriati</taxon>
        <taxon>Methanobacteriota</taxon>
        <taxon>Stenosarchaea group</taxon>
        <taxon>Halobacteria</taxon>
        <taxon>Halobacteriales</taxon>
        <taxon>Natrialbaceae</taxon>
        <taxon>Natronobacterium</taxon>
    </lineage>
</organism>
<evidence type="ECO:0000256" key="1">
    <source>
        <dbReference type="SAM" id="MobiDB-lite"/>
    </source>
</evidence>
<proteinExistence type="predicted"/>
<protein>
    <submittedName>
        <fullName evidence="2">Uncharacterized protein</fullName>
    </submittedName>
</protein>
<gene>
    <name evidence="2" type="ORF">CHINAEXTREME_14210</name>
</gene>
<reference evidence="2 3" key="1">
    <citation type="journal article" date="2011" name="J. Bacteriol.">
        <title>Genome sequence of Halobiforma lacisalsi AJ5, an extremely halophilic archaeon which harbors a bop gene.</title>
        <authorList>
            <person name="Jiang X."/>
            <person name="Wang S."/>
            <person name="Cheng H."/>
            <person name="Huo Y."/>
            <person name="Zhang X."/>
            <person name="Zhu X."/>
            <person name="Han X."/>
            <person name="Ni P."/>
            <person name="Wu M."/>
        </authorList>
    </citation>
    <scope>NUCLEOTIDE SEQUENCE [LARGE SCALE GENOMIC DNA]</scope>
    <source>
        <strain evidence="2 3">AJ5</strain>
    </source>
</reference>
<accession>A0A1P8LSU0</accession>
<dbReference type="KEGG" id="hlc:CHINAEXTREME14210"/>
<dbReference type="AlphaFoldDB" id="A0A1P8LSU0"/>
<feature type="compositionally biased region" description="Basic and acidic residues" evidence="1">
    <location>
        <begin position="391"/>
        <end position="406"/>
    </location>
</feature>
<evidence type="ECO:0000313" key="3">
    <source>
        <dbReference type="Proteomes" id="UP000186547"/>
    </source>
</evidence>
<dbReference type="Proteomes" id="UP000186547">
    <property type="component" value="Chromosome"/>
</dbReference>